<dbReference type="GO" id="GO:0004719">
    <property type="term" value="F:protein-L-isoaspartate (D-aspartate) O-methyltransferase activity"/>
    <property type="evidence" value="ECO:0007669"/>
    <property type="project" value="UniProtKB-EC"/>
</dbReference>
<dbReference type="RefSeq" id="WP_208884126.1">
    <property type="nucleotide sequence ID" value="NZ_CP031320.1"/>
</dbReference>
<evidence type="ECO:0000313" key="12">
    <source>
        <dbReference type="EMBL" id="AXK36892.1"/>
    </source>
</evidence>
<proteinExistence type="inferred from homology"/>
<dbReference type="EC" id="2.1.1.77" evidence="3"/>
<evidence type="ECO:0000256" key="11">
    <source>
        <dbReference type="ARBA" id="ARBA00031350"/>
    </source>
</evidence>
<evidence type="ECO:0000256" key="2">
    <source>
        <dbReference type="ARBA" id="ARBA00005369"/>
    </source>
</evidence>
<dbReference type="SUPFAM" id="SSF53335">
    <property type="entry name" value="S-adenosyl-L-methionine-dependent methyltransferases"/>
    <property type="match status" value="1"/>
</dbReference>
<evidence type="ECO:0000256" key="5">
    <source>
        <dbReference type="ARBA" id="ARBA00022490"/>
    </source>
</evidence>
<keyword evidence="5" id="KW-0963">Cytoplasm</keyword>
<gene>
    <name evidence="12" type="ORF">DVA86_34555</name>
</gene>
<comment type="similarity">
    <text evidence="2">Belongs to the methyltransferase superfamily. L-isoaspartyl/D-aspartyl protein methyltransferase family.</text>
</comment>
<name>A0A345XZ26_9ACTN</name>
<evidence type="ECO:0000256" key="1">
    <source>
        <dbReference type="ARBA" id="ARBA00004496"/>
    </source>
</evidence>
<dbReference type="InterPro" id="IPR029063">
    <property type="entry name" value="SAM-dependent_MTases_sf"/>
</dbReference>
<dbReference type="KEGG" id="sarm:DVA86_34555"/>
<comment type="subcellular location">
    <subcellularLocation>
        <location evidence="1">Cytoplasm</location>
    </subcellularLocation>
</comment>
<dbReference type="Gene3D" id="3.40.50.150">
    <property type="entry name" value="Vaccinia Virus protein VP39"/>
    <property type="match status" value="1"/>
</dbReference>
<evidence type="ECO:0000313" key="13">
    <source>
        <dbReference type="Proteomes" id="UP000254425"/>
    </source>
</evidence>
<evidence type="ECO:0000256" key="6">
    <source>
        <dbReference type="ARBA" id="ARBA00022603"/>
    </source>
</evidence>
<evidence type="ECO:0000256" key="7">
    <source>
        <dbReference type="ARBA" id="ARBA00022679"/>
    </source>
</evidence>
<dbReference type="Pfam" id="PF01135">
    <property type="entry name" value="PCMT"/>
    <property type="match status" value="1"/>
</dbReference>
<organism evidence="12 13">
    <name type="scientific">Streptomyces armeniacus</name>
    <dbReference type="NCBI Taxonomy" id="83291"/>
    <lineage>
        <taxon>Bacteria</taxon>
        <taxon>Bacillati</taxon>
        <taxon>Actinomycetota</taxon>
        <taxon>Actinomycetes</taxon>
        <taxon>Kitasatosporales</taxon>
        <taxon>Streptomycetaceae</taxon>
        <taxon>Streptomyces</taxon>
    </lineage>
</organism>
<reference evidence="12 13" key="1">
    <citation type="submission" date="2018-07" db="EMBL/GenBank/DDBJ databases">
        <title>Draft genome of the type strain Streptomyces armeniacus ATCC 15676.</title>
        <authorList>
            <person name="Labana P."/>
            <person name="Gosse J.T."/>
            <person name="Boddy C.N."/>
        </authorList>
    </citation>
    <scope>NUCLEOTIDE SEQUENCE [LARGE SCALE GENOMIC DNA]</scope>
    <source>
        <strain evidence="12 13">ATCC 15676</strain>
    </source>
</reference>
<keyword evidence="8" id="KW-0949">S-adenosyl-L-methionine</keyword>
<dbReference type="CDD" id="cd02440">
    <property type="entry name" value="AdoMet_MTases"/>
    <property type="match status" value="1"/>
</dbReference>
<evidence type="ECO:0000256" key="4">
    <source>
        <dbReference type="ARBA" id="ARBA00013346"/>
    </source>
</evidence>
<protein>
    <recommendedName>
        <fullName evidence="4">Protein-L-isoaspartate O-methyltransferase</fullName>
        <ecNumber evidence="3">2.1.1.77</ecNumber>
    </recommendedName>
    <alternativeName>
        <fullName evidence="11">L-isoaspartyl protein carboxyl methyltransferase</fullName>
    </alternativeName>
    <alternativeName>
        <fullName evidence="9">Protein L-isoaspartyl methyltransferase</fullName>
    </alternativeName>
    <alternativeName>
        <fullName evidence="10">Protein-beta-aspartate methyltransferase</fullName>
    </alternativeName>
</protein>
<evidence type="ECO:0000256" key="8">
    <source>
        <dbReference type="ARBA" id="ARBA00022691"/>
    </source>
</evidence>
<dbReference type="PANTHER" id="PTHR11579:SF0">
    <property type="entry name" value="PROTEIN-L-ISOASPARTATE(D-ASPARTATE) O-METHYLTRANSFERASE"/>
    <property type="match status" value="1"/>
</dbReference>
<keyword evidence="7 12" id="KW-0808">Transferase</keyword>
<accession>A0A345XZ26</accession>
<dbReference type="GO" id="GO:0032259">
    <property type="term" value="P:methylation"/>
    <property type="evidence" value="ECO:0007669"/>
    <property type="project" value="UniProtKB-KW"/>
</dbReference>
<dbReference type="Proteomes" id="UP000254425">
    <property type="component" value="Chromosome"/>
</dbReference>
<dbReference type="PANTHER" id="PTHR11579">
    <property type="entry name" value="PROTEIN-L-ISOASPARTATE O-METHYLTRANSFERASE"/>
    <property type="match status" value="1"/>
</dbReference>
<evidence type="ECO:0000256" key="3">
    <source>
        <dbReference type="ARBA" id="ARBA00011890"/>
    </source>
</evidence>
<dbReference type="InterPro" id="IPR000682">
    <property type="entry name" value="PCMT"/>
</dbReference>
<sequence>MGAAAEFAREIAAGGALADPAWRRAFEEVPRELFVPYYYAVEPDSGAQERRWRDDPDPEGRERWLRGVYADVPLATRIRDGELISSSSQPSLMARMLAALEVRDGMRVLEIGTGPGFNAALLCHRLGDRNVTTVDLDRGITDAARNHLAAAGYRPAVVTGDGARGCPAHAPYDRIIATCALPAVPLPWLAQCAPGALVLAPLATGLIALRVLDAEHASGRFLDTPAYFVPLRGAGPAYGPADCTAGLPAEAERSDSFRFLLALTRGRVPARAAYEIWTGEGRPERERYGLTVRGGEQWAWLDTPYESYAWPLGT</sequence>
<evidence type="ECO:0000256" key="10">
    <source>
        <dbReference type="ARBA" id="ARBA00031323"/>
    </source>
</evidence>
<evidence type="ECO:0000256" key="9">
    <source>
        <dbReference type="ARBA" id="ARBA00030757"/>
    </source>
</evidence>
<dbReference type="AlphaFoldDB" id="A0A345XZ26"/>
<keyword evidence="6 12" id="KW-0489">Methyltransferase</keyword>
<dbReference type="EMBL" id="CP031320">
    <property type="protein sequence ID" value="AXK36892.1"/>
    <property type="molecule type" value="Genomic_DNA"/>
</dbReference>
<dbReference type="GO" id="GO:0005737">
    <property type="term" value="C:cytoplasm"/>
    <property type="evidence" value="ECO:0007669"/>
    <property type="project" value="UniProtKB-SubCell"/>
</dbReference>
<keyword evidence="13" id="KW-1185">Reference proteome</keyword>